<keyword evidence="3" id="KW-1185">Reference proteome</keyword>
<evidence type="ECO:0000313" key="2">
    <source>
        <dbReference type="EMBL" id="KAK2725099.1"/>
    </source>
</evidence>
<dbReference type="Pfam" id="PF11977">
    <property type="entry name" value="RNase_Zc3h12a"/>
    <property type="match status" value="1"/>
</dbReference>
<protein>
    <recommendedName>
        <fullName evidence="1">RNase NYN domain-containing protein</fullName>
    </recommendedName>
</protein>
<sequence length="131" mass="15273">MTNRVSISENAFGPTNLSSRWRRNIFDIFDSKGVQVVYQHFKCRGHEVSVVFDATWRTRLEKDSLMREIIDDKAVVYPSQIRTVFVSVDWFTVEFASEKQGVIVSGNSYQRVLRHANEKNIQGWLDTIESR</sequence>
<accession>A0AA88LFT2</accession>
<dbReference type="Proteomes" id="UP001187531">
    <property type="component" value="Unassembled WGS sequence"/>
</dbReference>
<dbReference type="Gene3D" id="3.40.50.11980">
    <property type="match status" value="1"/>
</dbReference>
<evidence type="ECO:0000313" key="3">
    <source>
        <dbReference type="Proteomes" id="UP001187531"/>
    </source>
</evidence>
<evidence type="ECO:0000259" key="1">
    <source>
        <dbReference type="Pfam" id="PF11977"/>
    </source>
</evidence>
<dbReference type="AlphaFoldDB" id="A0AA88LFT2"/>
<gene>
    <name evidence="2" type="ORF">QYM36_001524</name>
</gene>
<comment type="caution">
    <text evidence="2">The sequence shown here is derived from an EMBL/GenBank/DDBJ whole genome shotgun (WGS) entry which is preliminary data.</text>
</comment>
<dbReference type="EMBL" id="JAVRJZ010000003">
    <property type="protein sequence ID" value="KAK2725099.1"/>
    <property type="molecule type" value="Genomic_DNA"/>
</dbReference>
<organism evidence="2 3">
    <name type="scientific">Artemia franciscana</name>
    <name type="common">Brine shrimp</name>
    <name type="synonym">Artemia sanfranciscana</name>
    <dbReference type="NCBI Taxonomy" id="6661"/>
    <lineage>
        <taxon>Eukaryota</taxon>
        <taxon>Metazoa</taxon>
        <taxon>Ecdysozoa</taxon>
        <taxon>Arthropoda</taxon>
        <taxon>Crustacea</taxon>
        <taxon>Branchiopoda</taxon>
        <taxon>Anostraca</taxon>
        <taxon>Artemiidae</taxon>
        <taxon>Artemia</taxon>
    </lineage>
</organism>
<reference evidence="2" key="1">
    <citation type="submission" date="2023-07" db="EMBL/GenBank/DDBJ databases">
        <title>Chromosome-level genome assembly of Artemia franciscana.</title>
        <authorList>
            <person name="Jo E."/>
        </authorList>
    </citation>
    <scope>NUCLEOTIDE SEQUENCE</scope>
    <source>
        <tissue evidence="2">Whole body</tissue>
    </source>
</reference>
<name>A0AA88LFT2_ARTSF</name>
<feature type="domain" description="RNase NYN" evidence="1">
    <location>
        <begin position="28"/>
        <end position="117"/>
    </location>
</feature>
<dbReference type="InterPro" id="IPR021869">
    <property type="entry name" value="RNase_Zc3h12_NYN"/>
</dbReference>
<proteinExistence type="predicted"/>